<dbReference type="FunFam" id="2.40.240.10:FF:000001">
    <property type="entry name" value="Glutamine--tRNA ligase"/>
    <property type="match status" value="1"/>
</dbReference>
<dbReference type="NCBIfam" id="TIGR00440">
    <property type="entry name" value="glnS"/>
    <property type="match status" value="1"/>
</dbReference>
<dbReference type="FunFam" id="1.10.1160.10:FF:000001">
    <property type="entry name" value="Glutamine--tRNA ligase"/>
    <property type="match status" value="1"/>
</dbReference>
<feature type="binding site" evidence="9">
    <location>
        <position position="233"/>
    </location>
    <ligand>
        <name>ATP</name>
        <dbReference type="ChEBI" id="CHEBI:30616"/>
    </ligand>
</feature>
<dbReference type="EC" id="6.1.1.18" evidence="9"/>
<dbReference type="Gene3D" id="3.40.50.620">
    <property type="entry name" value="HUPs"/>
    <property type="match status" value="1"/>
</dbReference>
<feature type="binding site" evidence="9">
    <location>
        <begin position="266"/>
        <end position="267"/>
    </location>
    <ligand>
        <name>ATP</name>
        <dbReference type="ChEBI" id="CHEBI:30616"/>
    </ligand>
</feature>
<evidence type="ECO:0000256" key="4">
    <source>
        <dbReference type="ARBA" id="ARBA00022741"/>
    </source>
</evidence>
<feature type="binding site" evidence="9">
    <location>
        <begin position="274"/>
        <end position="276"/>
    </location>
    <ligand>
        <name>ATP</name>
        <dbReference type="ChEBI" id="CHEBI:30616"/>
    </ligand>
</feature>
<dbReference type="NCBIfam" id="NF011291">
    <property type="entry name" value="PRK14703.1"/>
    <property type="match status" value="1"/>
</dbReference>
<comment type="catalytic activity">
    <reaction evidence="8 9">
        <text>tRNA(Gln) + L-glutamine + ATP = L-glutaminyl-tRNA(Gln) + AMP + diphosphate</text>
        <dbReference type="Rhea" id="RHEA:20121"/>
        <dbReference type="Rhea" id="RHEA-COMP:9662"/>
        <dbReference type="Rhea" id="RHEA-COMP:9681"/>
        <dbReference type="ChEBI" id="CHEBI:30616"/>
        <dbReference type="ChEBI" id="CHEBI:33019"/>
        <dbReference type="ChEBI" id="CHEBI:58359"/>
        <dbReference type="ChEBI" id="CHEBI:78442"/>
        <dbReference type="ChEBI" id="CHEBI:78521"/>
        <dbReference type="ChEBI" id="CHEBI:456215"/>
        <dbReference type="EC" id="6.1.1.18"/>
    </reaction>
</comment>
<evidence type="ECO:0000256" key="3">
    <source>
        <dbReference type="ARBA" id="ARBA00022598"/>
    </source>
</evidence>
<dbReference type="InterPro" id="IPR004514">
    <property type="entry name" value="Gln-tRNA-synth"/>
</dbReference>
<evidence type="ECO:0000256" key="5">
    <source>
        <dbReference type="ARBA" id="ARBA00022840"/>
    </source>
</evidence>
<dbReference type="GO" id="GO:0006425">
    <property type="term" value="P:glutaminyl-tRNA aminoacylation"/>
    <property type="evidence" value="ECO:0007669"/>
    <property type="project" value="UniProtKB-UniRule"/>
</dbReference>
<gene>
    <name evidence="9 14" type="primary">glnS</name>
    <name evidence="14" type="ORF">NE535_17285</name>
</gene>
<keyword evidence="4 9" id="KW-0547">Nucleotide-binding</keyword>
<dbReference type="Proteomes" id="UP001155546">
    <property type="component" value="Unassembled WGS sequence"/>
</dbReference>
<reference evidence="14" key="1">
    <citation type="journal article" date="2023" name="Int. J. Syst. Evol. Microbiol.">
        <title>&lt;i&gt;Shewanella septentrionalis&lt;/i&gt; sp. nov. and &lt;i&gt;Shewanella holmiensis&lt;/i&gt; sp. nov., isolated from Baltic Sea water and sediments.</title>
        <authorList>
            <person name="Martin-Rodriguez A.J."/>
            <person name="Thorell K."/>
            <person name="Joffre E."/>
            <person name="Jensie-Markopoulos S."/>
            <person name="Moore E.R.B."/>
            <person name="Sjoling A."/>
        </authorList>
    </citation>
    <scope>NUCLEOTIDE SEQUENCE</scope>
    <source>
        <strain evidence="14">SP1S2-7</strain>
    </source>
</reference>
<evidence type="ECO:0000256" key="1">
    <source>
        <dbReference type="ARBA" id="ARBA00005594"/>
    </source>
</evidence>
<feature type="domain" description="tRNA synthetases class I (E and Q) anti-codon binding" evidence="13">
    <location>
        <begin position="462"/>
        <end position="534"/>
    </location>
</feature>
<dbReference type="Pfam" id="PF20974">
    <property type="entry name" value="tRNA-synt_1c_C2"/>
    <property type="match status" value="1"/>
</dbReference>
<feature type="binding site" evidence="9">
    <location>
        <position position="69"/>
    </location>
    <ligand>
        <name>L-glutamine</name>
        <dbReference type="ChEBI" id="CHEBI:58359"/>
    </ligand>
</feature>
<evidence type="ECO:0000256" key="2">
    <source>
        <dbReference type="ARBA" id="ARBA00022490"/>
    </source>
</evidence>
<dbReference type="InterPro" id="IPR001412">
    <property type="entry name" value="aa-tRNA-synth_I_CS"/>
</dbReference>
<sequence length="556" mass="64098">MSQVDTEVRPSNFIRNIIDEDLKSGKHNQVHTRFPPEPNGFLHIGHAKSICLNFGIAKDYQGQCNLRFDDTNPEKEDINYVKSIQEDVRWLGFEWSGDIRYSSNYFDQLHQYAVELITKGLAYVCFLNGEQTREYRGTLKEPGKNSPYRDTSVEENLTLFEKMRKGEFKEGECALRAKIDMASPFMCMRDPIIYRIRFAHHHQTGDKWCIYPMYDFTHCISDAMENITHSICTLEFQDNRRLYDWVLDHLDDFQAPNRTRQYEFSRLNLEYTLMSKRKLNDLVTRNLVSGWDDPRMPTIAGLRRRGYTPGAIREFCQRIGVTKQDNLVEVGMLDACIREELNEHAPRAMAVLRPIKVVIENYPHAEPESIQAAAHPSNEAMGTRELFFGRELFIDAEDFKEEANKHFKRLVLGKEVRLRNAYVIKAERCEKDAEGNVTTVYCSYDDETLGKNPADGRKVKGVIHWVEASSAKPAEFRLYDRLFTDANPAAFDTVDEVINPNSLVVLNGLVEPSLVSAPAEKAYQFEREGYFCADSKDSSAEHLVFNLTVPLRDSFA</sequence>
<dbReference type="InterPro" id="IPR020061">
    <property type="entry name" value="Glu_tRNA_lig_a-bdl"/>
</dbReference>
<dbReference type="InterPro" id="IPR050132">
    <property type="entry name" value="Gln/Glu-tRNA_Ligase"/>
</dbReference>
<dbReference type="InterPro" id="IPR022861">
    <property type="entry name" value="Gln_tRNA_ligase_bac"/>
</dbReference>
<dbReference type="InterPro" id="IPR000924">
    <property type="entry name" value="Glu/Gln-tRNA-synth"/>
</dbReference>
<evidence type="ECO:0000313" key="15">
    <source>
        <dbReference type="Proteomes" id="UP001155546"/>
    </source>
</evidence>
<dbReference type="InterPro" id="IPR020056">
    <property type="entry name" value="Rbsml_bL25/Gln-tRNA_synth_N"/>
</dbReference>
<keyword evidence="15" id="KW-1185">Reference proteome</keyword>
<keyword evidence="2 9" id="KW-0963">Cytoplasm</keyword>
<evidence type="ECO:0000256" key="10">
    <source>
        <dbReference type="RuleBase" id="RU363037"/>
    </source>
</evidence>
<comment type="similarity">
    <text evidence="1 9 10">Belongs to the class-I aminoacyl-tRNA synthetase family.</text>
</comment>
<evidence type="ECO:0000259" key="12">
    <source>
        <dbReference type="Pfam" id="PF03950"/>
    </source>
</evidence>
<dbReference type="FunFam" id="3.40.50.620:FF:000037">
    <property type="entry name" value="Glutamine--tRNA ligase cytoplasmic"/>
    <property type="match status" value="1"/>
</dbReference>
<evidence type="ECO:0000313" key="14">
    <source>
        <dbReference type="EMBL" id="MCT7943513.1"/>
    </source>
</evidence>
<comment type="subunit">
    <text evidence="9">Monomer.</text>
</comment>
<keyword evidence="6 9" id="KW-0648">Protein biosynthesis</keyword>
<name>A0A9X2WQ87_9GAMM</name>
<dbReference type="PANTHER" id="PTHR43097:SF5">
    <property type="entry name" value="GLUTAMATE--TRNA LIGASE"/>
    <property type="match status" value="1"/>
</dbReference>
<feature type="binding site" evidence="9">
    <location>
        <begin position="37"/>
        <end position="39"/>
    </location>
    <ligand>
        <name>ATP</name>
        <dbReference type="ChEBI" id="CHEBI:30616"/>
    </ligand>
</feature>
<evidence type="ECO:0000256" key="6">
    <source>
        <dbReference type="ARBA" id="ARBA00022917"/>
    </source>
</evidence>
<dbReference type="EMBL" id="JAMTCD010000033">
    <property type="protein sequence ID" value="MCT7943513.1"/>
    <property type="molecule type" value="Genomic_DNA"/>
</dbReference>
<feature type="binding site" evidence="9">
    <location>
        <begin position="43"/>
        <end position="49"/>
    </location>
    <ligand>
        <name>ATP</name>
        <dbReference type="ChEBI" id="CHEBI:30616"/>
    </ligand>
</feature>
<dbReference type="SUPFAM" id="SSF52374">
    <property type="entry name" value="Nucleotidylyl transferase"/>
    <property type="match status" value="1"/>
</dbReference>
<comment type="caution">
    <text evidence="9">Lacks conserved residue(s) required for the propagation of feature annotation.</text>
</comment>
<dbReference type="InterPro" id="IPR020058">
    <property type="entry name" value="Glu/Gln-tRNA-synth_Ib_cat-dom"/>
</dbReference>
<dbReference type="GO" id="GO:0006424">
    <property type="term" value="P:glutamyl-tRNA aminoacylation"/>
    <property type="evidence" value="ECO:0007669"/>
    <property type="project" value="UniProtKB-UniRule"/>
</dbReference>
<dbReference type="InterPro" id="IPR014729">
    <property type="entry name" value="Rossmann-like_a/b/a_fold"/>
</dbReference>
<feature type="domain" description="Glutamyl/glutaminyl-tRNA synthetase class Ib catalytic" evidence="11">
    <location>
        <begin position="29"/>
        <end position="342"/>
    </location>
</feature>
<dbReference type="PANTHER" id="PTHR43097">
    <property type="entry name" value="GLUTAMINE-TRNA LIGASE"/>
    <property type="match status" value="1"/>
</dbReference>
<evidence type="ECO:0000259" key="11">
    <source>
        <dbReference type="Pfam" id="PF00749"/>
    </source>
</evidence>
<protein>
    <recommendedName>
        <fullName evidence="9">Glutamine--tRNA ligase</fullName>
        <ecNumber evidence="9">6.1.1.18</ecNumber>
    </recommendedName>
    <alternativeName>
        <fullName evidence="9">Glutaminyl-tRNA synthetase</fullName>
        <shortName evidence="9">GlnRS</shortName>
    </alternativeName>
</protein>
<evidence type="ECO:0000256" key="9">
    <source>
        <dbReference type="HAMAP-Rule" id="MF_00126"/>
    </source>
</evidence>
<keyword evidence="7 9" id="KW-0030">Aminoacyl-tRNA synthetase</keyword>
<dbReference type="InterPro" id="IPR049437">
    <property type="entry name" value="tRNA-synt_1c_C2"/>
</dbReference>
<dbReference type="Pfam" id="PF03950">
    <property type="entry name" value="tRNA-synt_1c_C"/>
    <property type="match status" value="1"/>
</dbReference>
<feature type="short sequence motif" description="'HIGH' region" evidence="9">
    <location>
        <begin position="36"/>
        <end position="46"/>
    </location>
</feature>
<dbReference type="SUPFAM" id="SSF50715">
    <property type="entry name" value="Ribosomal protein L25-like"/>
    <property type="match status" value="1"/>
</dbReference>
<dbReference type="Pfam" id="PF00749">
    <property type="entry name" value="tRNA-synt_1c"/>
    <property type="match status" value="1"/>
</dbReference>
<dbReference type="GO" id="GO:0005829">
    <property type="term" value="C:cytosol"/>
    <property type="evidence" value="ECO:0007669"/>
    <property type="project" value="TreeGrafter"/>
</dbReference>
<evidence type="ECO:0000256" key="7">
    <source>
        <dbReference type="ARBA" id="ARBA00023146"/>
    </source>
</evidence>
<dbReference type="PRINTS" id="PR00987">
    <property type="entry name" value="TRNASYNTHGLU"/>
</dbReference>
<accession>A0A9X2WQ87</accession>
<dbReference type="HAMAP" id="MF_00126">
    <property type="entry name" value="Gln_tRNA_synth"/>
    <property type="match status" value="1"/>
</dbReference>
<feature type="short sequence motif" description="'KMSKS' region" evidence="9">
    <location>
        <begin position="273"/>
        <end position="277"/>
    </location>
</feature>
<evidence type="ECO:0000256" key="8">
    <source>
        <dbReference type="ARBA" id="ARBA00048270"/>
    </source>
</evidence>
<comment type="subcellular location">
    <subcellularLocation>
        <location evidence="9">Cytoplasm</location>
    </subcellularLocation>
</comment>
<proteinExistence type="inferred from homology"/>
<keyword evidence="3 9" id="KW-0436">Ligase</keyword>
<feature type="domain" description="Glutamyl/glutaminyl-tRNA synthetase class Ib anti-codon binding" evidence="12">
    <location>
        <begin position="345"/>
        <end position="445"/>
    </location>
</feature>
<comment type="caution">
    <text evidence="14">The sequence shown here is derived from an EMBL/GenBank/DDBJ whole genome shotgun (WGS) entry which is preliminary data.</text>
</comment>
<evidence type="ECO:0000259" key="13">
    <source>
        <dbReference type="Pfam" id="PF20974"/>
    </source>
</evidence>
<keyword evidence="5 9" id="KW-0067">ATP-binding</keyword>
<dbReference type="FunFam" id="3.90.800.10:FF:000001">
    <property type="entry name" value="Glutamine--tRNA ligase"/>
    <property type="match status" value="1"/>
</dbReference>
<dbReference type="Gene3D" id="2.40.240.10">
    <property type="entry name" value="Ribosomal Protein L25, Chain P"/>
    <property type="match status" value="2"/>
</dbReference>
<dbReference type="InterPro" id="IPR020059">
    <property type="entry name" value="Glu/Gln-tRNA-synth_Ib_codon-bd"/>
</dbReference>
<dbReference type="AlphaFoldDB" id="A0A9X2WQ87"/>
<dbReference type="RefSeq" id="WP_261299843.1">
    <property type="nucleotide sequence ID" value="NZ_JAMTCD010000033.1"/>
</dbReference>
<dbReference type="CDD" id="cd00807">
    <property type="entry name" value="GlnRS_core"/>
    <property type="match status" value="1"/>
</dbReference>
<dbReference type="GO" id="GO:0004819">
    <property type="term" value="F:glutamine-tRNA ligase activity"/>
    <property type="evidence" value="ECO:0007669"/>
    <property type="project" value="UniProtKB-UniRule"/>
</dbReference>
<feature type="binding site" evidence="9">
    <location>
        <position position="214"/>
    </location>
    <ligand>
        <name>L-glutamine</name>
        <dbReference type="ChEBI" id="CHEBI:58359"/>
    </ligand>
</feature>
<dbReference type="InterPro" id="IPR011035">
    <property type="entry name" value="Ribosomal_bL25/Gln-tRNA_synth"/>
</dbReference>
<dbReference type="GO" id="GO:0005524">
    <property type="term" value="F:ATP binding"/>
    <property type="evidence" value="ECO:0007669"/>
    <property type="project" value="UniProtKB-UniRule"/>
</dbReference>
<organism evidence="14 15">
    <name type="scientific">Shewanella holmiensis</name>
    <dbReference type="NCBI Taxonomy" id="2952222"/>
    <lineage>
        <taxon>Bacteria</taxon>
        <taxon>Pseudomonadati</taxon>
        <taxon>Pseudomonadota</taxon>
        <taxon>Gammaproteobacteria</taxon>
        <taxon>Alteromonadales</taxon>
        <taxon>Shewanellaceae</taxon>
        <taxon>Shewanella</taxon>
    </lineage>
</organism>
<dbReference type="Gene3D" id="3.90.800.10">
    <property type="entry name" value="Glutamyl-tRNA Synthetase, Domain 3"/>
    <property type="match status" value="1"/>
</dbReference>
<dbReference type="Gene3D" id="1.10.1160.10">
    <property type="entry name" value="Glutamyl-trna Synthetase, Domain 2"/>
    <property type="match status" value="1"/>
</dbReference>
<dbReference type="PROSITE" id="PS00178">
    <property type="entry name" value="AA_TRNA_LIGASE_I"/>
    <property type="match status" value="1"/>
</dbReference>